<evidence type="ECO:0000313" key="2">
    <source>
        <dbReference type="Proteomes" id="UP000011185"/>
    </source>
</evidence>
<dbReference type="VEuPathDB" id="MicrosporidiaDB:THOM_0972"/>
<evidence type="ECO:0000313" key="1">
    <source>
        <dbReference type="EMBL" id="ELQ76062.1"/>
    </source>
</evidence>
<dbReference type="OrthoDB" id="10354309at2759"/>
<gene>
    <name evidence="1" type="ORF">THOM_0972</name>
</gene>
<dbReference type="HOGENOM" id="CLU_138740_0_0_1"/>
<keyword evidence="2" id="KW-1185">Reference proteome</keyword>
<name>L7JZ71_TRAHO</name>
<proteinExistence type="predicted"/>
<accession>L7JZ71</accession>
<dbReference type="Proteomes" id="UP000011185">
    <property type="component" value="Unassembled WGS sequence"/>
</dbReference>
<organism evidence="1 2">
    <name type="scientific">Trachipleistophora hominis</name>
    <name type="common">Microsporidian parasite</name>
    <dbReference type="NCBI Taxonomy" id="72359"/>
    <lineage>
        <taxon>Eukaryota</taxon>
        <taxon>Fungi</taxon>
        <taxon>Fungi incertae sedis</taxon>
        <taxon>Microsporidia</taxon>
        <taxon>Pleistophoridae</taxon>
        <taxon>Trachipleistophora</taxon>
    </lineage>
</organism>
<dbReference type="InParanoid" id="L7JZ71"/>
<dbReference type="AlphaFoldDB" id="L7JZ71"/>
<reference evidence="1 2" key="1">
    <citation type="journal article" date="2012" name="PLoS Pathog.">
        <title>The genome of the obligate intracellular parasite Trachipleistophora hominis: new insights into microsporidian genome dynamics and reductive evolution.</title>
        <authorList>
            <person name="Heinz E."/>
            <person name="Williams T.A."/>
            <person name="Nakjang S."/>
            <person name="Noel C.J."/>
            <person name="Swan D.C."/>
            <person name="Goldberg A.V."/>
            <person name="Harris S.R."/>
            <person name="Weinmaier T."/>
            <person name="Markert S."/>
            <person name="Becher D."/>
            <person name="Bernhardt J."/>
            <person name="Dagan T."/>
            <person name="Hacker C."/>
            <person name="Lucocq J.M."/>
            <person name="Schweder T."/>
            <person name="Rattei T."/>
            <person name="Hall N."/>
            <person name="Hirt R.P."/>
            <person name="Embley T.M."/>
        </authorList>
    </citation>
    <scope>NUCLEOTIDE SEQUENCE [LARGE SCALE GENOMIC DNA]</scope>
</reference>
<dbReference type="EMBL" id="JH993885">
    <property type="protein sequence ID" value="ELQ76062.1"/>
    <property type="molecule type" value="Genomic_DNA"/>
</dbReference>
<dbReference type="OMA" id="QERNIYK"/>
<protein>
    <submittedName>
        <fullName evidence="1">Uncharacterized protein</fullName>
    </submittedName>
</protein>
<sequence length="162" mass="19300">MKRIDRSTKIQRYHVSQNQRFIIKTQVDESRYVRMSSMCNDVIYLIALKVESNSPRLYGRNRLDQAVHSRMVRIARMKISKRKIEKHLGKRIPISLLKERNIYRNECCDYRKFYGIVESILKHKNNYYGTMVCNGFSSKLMPAAVKLHFFLRKRLLAAILNK</sequence>